<feature type="domain" description="Response regulatory" evidence="5">
    <location>
        <begin position="124"/>
        <end position="241"/>
    </location>
</feature>
<dbReference type="CDD" id="cd01949">
    <property type="entry name" value="GGDEF"/>
    <property type="match status" value="1"/>
</dbReference>
<dbReference type="GO" id="GO:0005886">
    <property type="term" value="C:plasma membrane"/>
    <property type="evidence" value="ECO:0007669"/>
    <property type="project" value="TreeGrafter"/>
</dbReference>
<organism evidence="7 8">
    <name type="scientific">Thermodesulfobacterium geofontis</name>
    <dbReference type="NCBI Taxonomy" id="1295609"/>
    <lineage>
        <taxon>Bacteria</taxon>
        <taxon>Pseudomonadati</taxon>
        <taxon>Thermodesulfobacteriota</taxon>
        <taxon>Thermodesulfobacteria</taxon>
        <taxon>Thermodesulfobacteriales</taxon>
        <taxon>Thermodesulfobacteriaceae</taxon>
        <taxon>Thermodesulfobacterium</taxon>
    </lineage>
</organism>
<evidence type="ECO:0000256" key="1">
    <source>
        <dbReference type="ARBA" id="ARBA00012528"/>
    </source>
</evidence>
<feature type="modified residue" description="4-aspartylphosphate" evidence="3">
    <location>
        <position position="174"/>
    </location>
</feature>
<dbReference type="SUPFAM" id="SSF55073">
    <property type="entry name" value="Nucleotide cyclase"/>
    <property type="match status" value="1"/>
</dbReference>
<protein>
    <recommendedName>
        <fullName evidence="1">diguanylate cyclase</fullName>
        <ecNumber evidence="1">2.7.7.65</ecNumber>
    </recommendedName>
</protein>
<dbReference type="InterPro" id="IPR000160">
    <property type="entry name" value="GGDEF_dom"/>
</dbReference>
<dbReference type="GO" id="GO:0043709">
    <property type="term" value="P:cell adhesion involved in single-species biofilm formation"/>
    <property type="evidence" value="ECO:0007669"/>
    <property type="project" value="TreeGrafter"/>
</dbReference>
<dbReference type="EC" id="2.7.7.65" evidence="1"/>
<dbReference type="InterPro" id="IPR029787">
    <property type="entry name" value="Nucleotide_cyclase"/>
</dbReference>
<comment type="catalytic activity">
    <reaction evidence="2">
        <text>2 GTP = 3',3'-c-di-GMP + 2 diphosphate</text>
        <dbReference type="Rhea" id="RHEA:24898"/>
        <dbReference type="ChEBI" id="CHEBI:33019"/>
        <dbReference type="ChEBI" id="CHEBI:37565"/>
        <dbReference type="ChEBI" id="CHEBI:58805"/>
        <dbReference type="EC" id="2.7.7.65"/>
    </reaction>
</comment>
<evidence type="ECO:0000259" key="5">
    <source>
        <dbReference type="PROSITE" id="PS50110"/>
    </source>
</evidence>
<dbReference type="InterPro" id="IPR001789">
    <property type="entry name" value="Sig_transdc_resp-reg_receiver"/>
</dbReference>
<feature type="domain" description="Response regulatory" evidence="5">
    <location>
        <begin position="3"/>
        <end position="116"/>
    </location>
</feature>
<dbReference type="InterPro" id="IPR050469">
    <property type="entry name" value="Diguanylate_Cyclase"/>
</dbReference>
<evidence type="ECO:0000256" key="2">
    <source>
        <dbReference type="ARBA" id="ARBA00034247"/>
    </source>
</evidence>
<dbReference type="PANTHER" id="PTHR45138:SF9">
    <property type="entry name" value="DIGUANYLATE CYCLASE DGCM-RELATED"/>
    <property type="match status" value="1"/>
</dbReference>
<name>A0A2N7PPS9_9BACT</name>
<dbReference type="PROSITE" id="PS50887">
    <property type="entry name" value="GGDEF"/>
    <property type="match status" value="1"/>
</dbReference>
<feature type="domain" description="GGDEF" evidence="6">
    <location>
        <begin position="284"/>
        <end position="417"/>
    </location>
</feature>
<dbReference type="SMART" id="SM00448">
    <property type="entry name" value="REC"/>
    <property type="match status" value="2"/>
</dbReference>
<proteinExistence type="predicted"/>
<dbReference type="PANTHER" id="PTHR45138">
    <property type="entry name" value="REGULATORY COMPONENTS OF SENSORY TRANSDUCTION SYSTEM"/>
    <property type="match status" value="1"/>
</dbReference>
<dbReference type="EMBL" id="PNIK01000026">
    <property type="protein sequence ID" value="PMP68289.1"/>
    <property type="molecule type" value="Genomic_DNA"/>
</dbReference>
<dbReference type="SUPFAM" id="SSF52172">
    <property type="entry name" value="CheY-like"/>
    <property type="match status" value="2"/>
</dbReference>
<dbReference type="AlphaFoldDB" id="A0A2N7PPS9"/>
<evidence type="ECO:0000313" key="7">
    <source>
        <dbReference type="EMBL" id="PMP68289.1"/>
    </source>
</evidence>
<dbReference type="Gene3D" id="3.40.50.2300">
    <property type="match status" value="2"/>
</dbReference>
<evidence type="ECO:0000259" key="6">
    <source>
        <dbReference type="PROSITE" id="PS50887"/>
    </source>
</evidence>
<evidence type="ECO:0000313" key="8">
    <source>
        <dbReference type="Proteomes" id="UP000235460"/>
    </source>
</evidence>
<dbReference type="FunFam" id="3.30.70.270:FF:000001">
    <property type="entry name" value="Diguanylate cyclase domain protein"/>
    <property type="match status" value="1"/>
</dbReference>
<dbReference type="Proteomes" id="UP000235460">
    <property type="component" value="Unassembled WGS sequence"/>
</dbReference>
<dbReference type="NCBIfam" id="TIGR00254">
    <property type="entry name" value="GGDEF"/>
    <property type="match status" value="1"/>
</dbReference>
<accession>A0A2N7PPS9</accession>
<dbReference type="Pfam" id="PF00072">
    <property type="entry name" value="Response_reg"/>
    <property type="match status" value="2"/>
</dbReference>
<dbReference type="PROSITE" id="PS50110">
    <property type="entry name" value="RESPONSE_REGULATORY"/>
    <property type="match status" value="2"/>
</dbReference>
<dbReference type="InterPro" id="IPR043128">
    <property type="entry name" value="Rev_trsase/Diguanyl_cyclase"/>
</dbReference>
<dbReference type="GO" id="GO:1902201">
    <property type="term" value="P:negative regulation of bacterial-type flagellum-dependent cell motility"/>
    <property type="evidence" value="ECO:0007669"/>
    <property type="project" value="TreeGrafter"/>
</dbReference>
<dbReference type="InterPro" id="IPR011006">
    <property type="entry name" value="CheY-like_superfamily"/>
</dbReference>
<dbReference type="Pfam" id="PF00990">
    <property type="entry name" value="GGDEF"/>
    <property type="match status" value="1"/>
</dbReference>
<evidence type="ECO:0000256" key="3">
    <source>
        <dbReference type="PROSITE-ProRule" id="PRU00169"/>
    </source>
</evidence>
<dbReference type="GO" id="GO:0052621">
    <property type="term" value="F:diguanylate cyclase activity"/>
    <property type="evidence" value="ECO:0007669"/>
    <property type="project" value="UniProtKB-EC"/>
</dbReference>
<feature type="modified residue" description="4-aspartylphosphate" evidence="3">
    <location>
        <position position="53"/>
    </location>
</feature>
<evidence type="ECO:0000256" key="4">
    <source>
        <dbReference type="SAM" id="Coils"/>
    </source>
</evidence>
<feature type="coiled-coil region" evidence="4">
    <location>
        <begin position="344"/>
        <end position="378"/>
    </location>
</feature>
<keyword evidence="3" id="KW-0597">Phosphoprotein</keyword>
<dbReference type="SMART" id="SM00267">
    <property type="entry name" value="GGDEF"/>
    <property type="match status" value="1"/>
</dbReference>
<dbReference type="Gene3D" id="3.30.70.270">
    <property type="match status" value="1"/>
</dbReference>
<dbReference type="GO" id="GO:0000160">
    <property type="term" value="P:phosphorelay signal transduction system"/>
    <property type="evidence" value="ECO:0007669"/>
    <property type="project" value="InterPro"/>
</dbReference>
<sequence length="417" mass="48624">MSKILLVDDDKIVLKVLSKIIWEKLKMPSDQVLSFKDLSKVVMENSYLLSICDYHLPDAEHGEAIDFLIKNKIPTIVLTASYDERIREEILEKGVIDYLVKGTPNILEHIIYVLSRALRNRNIKILVVDDSPTDRALMKKILKNMLFQVFEASNGSETLEILKNNPDIRLIVLDYYLPEEDTVELIYSIREKFKRNEVGIIVVSGIIKTSMIPILLKAGANDFLSKPFSKEEFMVRINNTIEMLDMIKELEFYAYRDPLTGLRNRRYFFEEAGKLWTLAKRQNSKLACIVIDIDNFKKINDTYGHNIGDEVLKDFAKHLKDFFRRKSDLIARTGGEEFTLLIGYEERERLLEYLENLRKKIEENCLKIQENSEEIKIKYTISMGVELDLKESLKEMIISADHKLYKSKERGKNCITF</sequence>
<keyword evidence="4" id="KW-0175">Coiled coil</keyword>
<reference evidence="7 8" key="1">
    <citation type="submission" date="2018-01" db="EMBL/GenBank/DDBJ databases">
        <title>Metagenomic assembled genomes from two thermal pools in the Uzon Caldera, Kamchatka, Russia.</title>
        <authorList>
            <person name="Wilkins L."/>
            <person name="Ettinger C."/>
        </authorList>
    </citation>
    <scope>NUCLEOTIDE SEQUENCE [LARGE SCALE GENOMIC DNA]</scope>
    <source>
        <strain evidence="7">ZAV-08</strain>
    </source>
</reference>
<comment type="caution">
    <text evidence="7">The sequence shown here is derived from an EMBL/GenBank/DDBJ whole genome shotgun (WGS) entry which is preliminary data.</text>
</comment>
<gene>
    <name evidence="7" type="ORF">C0190_01835</name>
</gene>